<accession>A0ABX4PNX0</accession>
<feature type="region of interest" description="Disordered" evidence="1">
    <location>
        <begin position="159"/>
        <end position="183"/>
    </location>
</feature>
<dbReference type="EMBL" id="NPEI01000003">
    <property type="protein sequence ID" value="PKA16515.1"/>
    <property type="molecule type" value="Genomic_DNA"/>
</dbReference>
<dbReference type="NCBIfam" id="NF038383">
    <property type="entry name" value="lipo_LIC12048"/>
    <property type="match status" value="1"/>
</dbReference>
<reference evidence="3 4" key="1">
    <citation type="submission" date="2017-07" db="EMBL/GenBank/DDBJ databases">
        <title>Leptospira spp. isolated from tropical soils.</title>
        <authorList>
            <person name="Thibeaux R."/>
            <person name="Iraola G."/>
            <person name="Ferres I."/>
            <person name="Bierque E."/>
            <person name="Girault D."/>
            <person name="Soupe-Gilbert M.-E."/>
            <person name="Picardeau M."/>
            <person name="Goarant C."/>
        </authorList>
    </citation>
    <scope>NUCLEOTIDE SEQUENCE [LARGE SCALE GENOMIC DNA]</scope>
    <source>
        <strain evidence="3 4">ATI7-C-A2</strain>
    </source>
</reference>
<evidence type="ECO:0000256" key="1">
    <source>
        <dbReference type="SAM" id="MobiDB-lite"/>
    </source>
</evidence>
<sequence>MKKNNKNFTNNKVLLGLRIFQAADLRKIIIYSFFIFFCNTACAMEWLWGKGDVNLSKATWLMARPIPLITDKGGIPGGGPAVTPVDNLFNLPPGTKVNVASLGGTIDPTGTTIVNDFDGDGILNANETTTNVWVADFPSIESVIATPITMRVAVEKADHTTQDEVGSEINSDDITSGKSEGSEKIHQNELNLKTVQFQDQYSSTSENSGSYGTSVSVGTSNKLSGYSETGEEVNIASSGVNYGMSTKTSWENKNSLATTTTKWADRPFKNNLDSSAQNLKSDSASQKARKFRSEKSSKTEQQMNTKSDGGYVRAALYIKNNSANMPVKLSHILCSLMFEAPNGELIPVRSFELLKADGSNFEVEVYGGTEFGPYVVENVGLNGYEVERAIAAGYNPKIYIVDYLMTHVADSNYKSSLLNFSGDNLKIIEENAKGRTALIKVLGPNIRDMYRVTAFDAEGANSNPCELISATQMSPGISLENALKRIACSGMEIEFDNYVIDFSEIAPTLNESKLFMKGIKSIGGIRSTIPCVSSTSIGSDGVTRTACVQKPVSQWSEDELNSAGVWMVYSKGKYYSPTAFYMDGVGNTATQRKFNASTNLPAFMVLGVDSLIWAGDTYDITYISVKDLIQKQKQFGTNPLETLSAYKINTSWDLESTGKHPYYPKSQSLFLGDAGFGEKIQLNLKLEKTSYLNPNFGIGQVSGNYQYFNNFLYNSQVLTKKFEYNQIPDFEVSLGFGGERTDWMHIVKDLGPSGDSFKMKNCGTSMDFDNQIYSVCLELPKDHPYVDPQVSLIKVYIRPALNNAYRRSVWPLQYSQVRKVQGPLFRAAYEGDTSIIVTKDFTFTEGSAGFEINDTLKIYGDSNFYTISNVVEEQCELGSPNSTVCYKIDLNSPIKQVNNRFTSAFVLAGIQTPNLRFVIESNFYTEWNSQYASIPTGEWENSKYLPLSVGNGSVNCASNLFNPACLGINTDFTTLNWTGAYNLGVGNWNSWADAGHFSNFLANGVPKLNTLSGKVLGLETDNAPFTISPNNGALNSGIASSTVSYGDTALTVWSTGAFSSDPYVLHGRYYNLATGLPIGNEFIIKTAYSTYSFFRISASQGKAIIVWHDGDMLTGYARIFSLTTPSSSPLYPETSFNFVPNSNCDSPCVYQNYSFYLLADGNRAAILRGTNLIAFGMWNHTLQLTTINLNNGQVLTNNEDLAFLGGRNNYSTSAAFKNGKLYATSITKENGFLNEYVWSTMYVLDSGFPANSTQMAVSYDSAVSSGVDVSGNNGIFFYKSDGNIKYQIFDLNLGPDSAVALTPLDLAVTGGYTYSSKDNLSVIAYSKSSNTLLVKTINLANGLVNQSNPIEIDSTSTSRALLPVYFVGNKIIFLWAISSGDVNAPTYIKGRGIDYSSFQVSGSSPSTVLRTYQIGNVVTNGLMGFSGGSTSNSSPVLSGYSFNLQNFDKPRFGLNNFFVSPLIERDFTLQAKITY</sequence>
<evidence type="ECO:0000256" key="2">
    <source>
        <dbReference type="SAM" id="Phobius"/>
    </source>
</evidence>
<feature type="transmembrane region" description="Helical" evidence="2">
    <location>
        <begin position="28"/>
        <end position="48"/>
    </location>
</feature>
<keyword evidence="4" id="KW-1185">Reference proteome</keyword>
<feature type="region of interest" description="Disordered" evidence="1">
    <location>
        <begin position="266"/>
        <end position="306"/>
    </location>
</feature>
<keyword evidence="2" id="KW-0472">Membrane</keyword>
<name>A0ABX4PNX0_9LEPT</name>
<keyword evidence="2" id="KW-0812">Transmembrane</keyword>
<proteinExistence type="predicted"/>
<organism evidence="3 4">
    <name type="scientific">Leptospira haakeii</name>
    <dbReference type="NCBI Taxonomy" id="2023198"/>
    <lineage>
        <taxon>Bacteria</taxon>
        <taxon>Pseudomonadati</taxon>
        <taxon>Spirochaetota</taxon>
        <taxon>Spirochaetia</taxon>
        <taxon>Leptospirales</taxon>
        <taxon>Leptospiraceae</taxon>
        <taxon>Leptospira</taxon>
    </lineage>
</organism>
<dbReference type="RefSeq" id="WP_100722962.1">
    <property type="nucleotide sequence ID" value="NZ_NPEG01000002.1"/>
</dbReference>
<dbReference type="Proteomes" id="UP000231857">
    <property type="component" value="Unassembled WGS sequence"/>
</dbReference>
<evidence type="ECO:0000313" key="4">
    <source>
        <dbReference type="Proteomes" id="UP000231857"/>
    </source>
</evidence>
<evidence type="ECO:0000313" key="3">
    <source>
        <dbReference type="EMBL" id="PKA16515.1"/>
    </source>
</evidence>
<comment type="caution">
    <text evidence="3">The sequence shown here is derived from an EMBL/GenBank/DDBJ whole genome shotgun (WGS) entry which is preliminary data.</text>
</comment>
<gene>
    <name evidence="3" type="ORF">CH363_06985</name>
</gene>
<protein>
    <submittedName>
        <fullName evidence="3">Uncharacterized protein</fullName>
    </submittedName>
</protein>
<keyword evidence="2" id="KW-1133">Transmembrane helix</keyword>
<feature type="compositionally biased region" description="Polar residues" evidence="1">
    <location>
        <begin position="271"/>
        <end position="286"/>
    </location>
</feature>
<feature type="compositionally biased region" description="Polar residues" evidence="1">
    <location>
        <begin position="168"/>
        <end position="179"/>
    </location>
</feature>